<dbReference type="GO" id="GO:0004867">
    <property type="term" value="F:serine-type endopeptidase inhibitor activity"/>
    <property type="evidence" value="ECO:0007669"/>
    <property type="project" value="InterPro"/>
</dbReference>
<accession>A0A023FTI6</accession>
<feature type="chain" id="PRO_5001517510" evidence="1">
    <location>
        <begin position="26"/>
        <end position="176"/>
    </location>
</feature>
<proteinExistence type="evidence at transcript level"/>
<feature type="signal peptide" evidence="1">
    <location>
        <begin position="1"/>
        <end position="25"/>
    </location>
</feature>
<dbReference type="InterPro" id="IPR036880">
    <property type="entry name" value="Kunitz_BPTI_sf"/>
</dbReference>
<keyword evidence="1" id="KW-0732">Signal</keyword>
<organism evidence="2">
    <name type="scientific">Amblyomma cajennense</name>
    <name type="common">Cayenne tick</name>
    <name type="synonym">Acarus cajennensis</name>
    <dbReference type="NCBI Taxonomy" id="34607"/>
    <lineage>
        <taxon>Eukaryota</taxon>
        <taxon>Metazoa</taxon>
        <taxon>Ecdysozoa</taxon>
        <taxon>Arthropoda</taxon>
        <taxon>Chelicerata</taxon>
        <taxon>Arachnida</taxon>
        <taxon>Acari</taxon>
        <taxon>Parasitiformes</taxon>
        <taxon>Ixodida</taxon>
        <taxon>Ixodoidea</taxon>
        <taxon>Ixodidae</taxon>
        <taxon>Amblyomminae</taxon>
        <taxon>Amblyomma</taxon>
    </lineage>
</organism>
<name>A0A023FTI6_AMBCJ</name>
<sequence>MRGYPLISVVAWYALVALMVAELRGEHGNEDTIKKPQCETPQPPFYNLSDKCDESDILFIFNTTSGLCEDILIDPRYHNNTFKSRFECVSTCNPGQGASFCADSPWNACNGSAEESDESYFYNVSSRKCEEYQDCGGNIQKTMDVNGFYDYINCNFQCLGFTESDVHGCNKTKQVD</sequence>
<evidence type="ECO:0000313" key="2">
    <source>
        <dbReference type="EMBL" id="JAC24008.1"/>
    </source>
</evidence>
<evidence type="ECO:0000256" key="1">
    <source>
        <dbReference type="SAM" id="SignalP"/>
    </source>
</evidence>
<dbReference type="AlphaFoldDB" id="A0A023FTI6"/>
<protein>
    <submittedName>
        <fullName evidence="2">Putative serine proteinase inhibitor</fullName>
    </submittedName>
</protein>
<dbReference type="SUPFAM" id="SSF57362">
    <property type="entry name" value="BPTI-like"/>
    <property type="match status" value="1"/>
</dbReference>
<reference evidence="2" key="1">
    <citation type="submission" date="2014-03" db="EMBL/GenBank/DDBJ databases">
        <title>The sialotranscriptome of Amblyomma triste, Amblyomma parvum and Amblyomma cajennense ticks, uncovered by 454-based RNA-seq.</title>
        <authorList>
            <person name="Garcia G.R."/>
            <person name="Gardinassi L.G."/>
            <person name="Ribeiro J.M."/>
            <person name="Anatriello E."/>
            <person name="Ferreira B.R."/>
            <person name="Moreira H.N."/>
            <person name="Mafra C."/>
            <person name="Olegario M.M."/>
            <person name="Szabo P.J."/>
            <person name="Miranda-Santos I.K."/>
            <person name="Maruyama S.R."/>
        </authorList>
    </citation>
    <scope>NUCLEOTIDE SEQUENCE</scope>
    <source>
        <strain evidence="2">Uberlandia</strain>
        <tissue evidence="2">Salivary glands</tissue>
    </source>
</reference>
<dbReference type="EMBL" id="GBBK01000474">
    <property type="protein sequence ID" value="JAC24008.1"/>
    <property type="molecule type" value="mRNA"/>
</dbReference>